<protein>
    <submittedName>
        <fullName evidence="2">Uncharacterized protein</fullName>
    </submittedName>
</protein>
<organism evidence="2 3">
    <name type="scientific">Didymodactylos carnosus</name>
    <dbReference type="NCBI Taxonomy" id="1234261"/>
    <lineage>
        <taxon>Eukaryota</taxon>
        <taxon>Metazoa</taxon>
        <taxon>Spiralia</taxon>
        <taxon>Gnathifera</taxon>
        <taxon>Rotifera</taxon>
        <taxon>Eurotatoria</taxon>
        <taxon>Bdelloidea</taxon>
        <taxon>Philodinida</taxon>
        <taxon>Philodinidae</taxon>
        <taxon>Didymodactylos</taxon>
    </lineage>
</organism>
<gene>
    <name evidence="1" type="ORF">OVA965_LOCUS40472</name>
    <name evidence="2" type="ORF">TMI583_LOCUS41910</name>
</gene>
<dbReference type="Proteomes" id="UP000682733">
    <property type="component" value="Unassembled WGS sequence"/>
</dbReference>
<dbReference type="EMBL" id="CAJNOK010044133">
    <property type="protein sequence ID" value="CAF1572997.1"/>
    <property type="molecule type" value="Genomic_DNA"/>
</dbReference>
<name>A0A8S2V156_9BILA</name>
<evidence type="ECO:0000313" key="2">
    <source>
        <dbReference type="EMBL" id="CAF4368176.1"/>
    </source>
</evidence>
<reference evidence="2" key="1">
    <citation type="submission" date="2021-02" db="EMBL/GenBank/DDBJ databases">
        <authorList>
            <person name="Nowell W R."/>
        </authorList>
    </citation>
    <scope>NUCLEOTIDE SEQUENCE</scope>
</reference>
<comment type="caution">
    <text evidence="2">The sequence shown here is derived from an EMBL/GenBank/DDBJ whole genome shotgun (WGS) entry which is preliminary data.</text>
</comment>
<sequence length="323" mass="37903">MYKPFLNKLNMKIINELKSGTYKSCMEFVQILLNSNNYYVEQLKQLLSQCLGQHKLDEIEPIECQIKMYLTQATIYKLENKCVNSLKILHDALLLYPDDDIIDSLIIFINDSQFHQTLRAILINDIRKISVNLTDINPPTKTMNLRFLKQSDRLTMLKKYERSIIKRLTEDDPVQAALSYIDLCMALPGDPTLYAINMLMACIYFYKSMTVAKKQLSELYAYRSIILDLSSQLFLFTRHYLPLYVQMYLYKLLFTLILRSNNLFKDSLLSLSKNNKIMTNSQRNIDEAIITDYQGKLIEELIKNIVQLSKNYTIYTYANMFII</sequence>
<dbReference type="Proteomes" id="UP000677228">
    <property type="component" value="Unassembled WGS sequence"/>
</dbReference>
<evidence type="ECO:0000313" key="3">
    <source>
        <dbReference type="Proteomes" id="UP000682733"/>
    </source>
</evidence>
<evidence type="ECO:0000313" key="1">
    <source>
        <dbReference type="EMBL" id="CAF1572997.1"/>
    </source>
</evidence>
<proteinExistence type="predicted"/>
<accession>A0A8S2V156</accession>
<dbReference type="EMBL" id="CAJOBA010066968">
    <property type="protein sequence ID" value="CAF4368176.1"/>
    <property type="molecule type" value="Genomic_DNA"/>
</dbReference>
<dbReference type="AlphaFoldDB" id="A0A8S2V156"/>